<evidence type="ECO:0000313" key="2">
    <source>
        <dbReference type="EMBL" id="SHJ98221.1"/>
    </source>
</evidence>
<proteinExistence type="predicted"/>
<evidence type="ECO:0000259" key="1">
    <source>
        <dbReference type="Pfam" id="PF03372"/>
    </source>
</evidence>
<dbReference type="PANTHER" id="PTHR14859">
    <property type="entry name" value="CALCOFLUOR WHITE HYPERSENSITIVE PROTEIN PRECURSOR"/>
    <property type="match status" value="1"/>
</dbReference>
<gene>
    <name evidence="2" type="ORF">SAMN02745138_00922</name>
</gene>
<dbReference type="InterPro" id="IPR036691">
    <property type="entry name" value="Endo/exonu/phosph_ase_sf"/>
</dbReference>
<dbReference type="GO" id="GO:0004519">
    <property type="term" value="F:endonuclease activity"/>
    <property type="evidence" value="ECO:0007669"/>
    <property type="project" value="UniProtKB-KW"/>
</dbReference>
<evidence type="ECO:0000313" key="3">
    <source>
        <dbReference type="Proteomes" id="UP000183975"/>
    </source>
</evidence>
<keyword evidence="2" id="KW-0540">Nuclease</keyword>
<dbReference type="GO" id="GO:0016020">
    <property type="term" value="C:membrane"/>
    <property type="evidence" value="ECO:0007669"/>
    <property type="project" value="GOC"/>
</dbReference>
<dbReference type="AlphaFoldDB" id="A0A1M6NR55"/>
<sequence length="359" mass="40083">MGRKKKIAALCGGIAVAAVIGYAAYVLLTYHRIPDGKETGIEKKAEGHVLKEEQSYTISSYNIGFGAYTPEFTFFMDGGKQSVAESPESVVACVKGAGEEIAEFAPDFALFQEVDLDSTRSHHINEYGMLKEFFPAQDTTFAVNYDSAYLMVPPWEPHGKSLSGMAVFSSYPIESAIRRSLPIQEDFKKLLDLDRCYQVVKIPVENGKYLCLYHVHLSAYGHDDSVRAGQIGMLTADMQAEREKGNYIVCGGDFNHEMCEKSQEGEAYSWAHIFPREMLPEGFTVAMDTLTEEQKADMPQSTRYTDIPYDPETSFQATVDGFLISDNVVCESLEVIDTGYEFSDHNPLVMTFQLKEISK</sequence>
<dbReference type="RefSeq" id="WP_072849651.1">
    <property type="nucleotide sequence ID" value="NZ_FRAH01000011.1"/>
</dbReference>
<keyword evidence="3" id="KW-1185">Reference proteome</keyword>
<reference evidence="2 3" key="1">
    <citation type="submission" date="2016-11" db="EMBL/GenBank/DDBJ databases">
        <authorList>
            <person name="Jaros S."/>
            <person name="Januszkiewicz K."/>
            <person name="Wedrychowicz H."/>
        </authorList>
    </citation>
    <scope>NUCLEOTIDE SEQUENCE [LARGE SCALE GENOMIC DNA]</scope>
    <source>
        <strain evidence="2 3">DSM 14214</strain>
    </source>
</reference>
<protein>
    <submittedName>
        <fullName evidence="2">Metal-dependent hydrolase, endonuclease/exonuclease/phosphatase family</fullName>
    </submittedName>
</protein>
<dbReference type="GO" id="GO:0004527">
    <property type="term" value="F:exonuclease activity"/>
    <property type="evidence" value="ECO:0007669"/>
    <property type="project" value="UniProtKB-KW"/>
</dbReference>
<dbReference type="GO" id="GO:0006506">
    <property type="term" value="P:GPI anchor biosynthetic process"/>
    <property type="evidence" value="ECO:0007669"/>
    <property type="project" value="TreeGrafter"/>
</dbReference>
<dbReference type="Pfam" id="PF03372">
    <property type="entry name" value="Exo_endo_phos"/>
    <property type="match status" value="1"/>
</dbReference>
<dbReference type="OrthoDB" id="7616949at2"/>
<keyword evidence="2" id="KW-0255">Endonuclease</keyword>
<accession>A0A1M6NR55</accession>
<organism evidence="2 3">
    <name type="scientific">Anaerotignum lactatifermentans DSM 14214</name>
    <dbReference type="NCBI Taxonomy" id="1121323"/>
    <lineage>
        <taxon>Bacteria</taxon>
        <taxon>Bacillati</taxon>
        <taxon>Bacillota</taxon>
        <taxon>Clostridia</taxon>
        <taxon>Lachnospirales</taxon>
        <taxon>Anaerotignaceae</taxon>
        <taxon>Anaerotignum</taxon>
    </lineage>
</organism>
<dbReference type="InterPro" id="IPR005135">
    <property type="entry name" value="Endo/exonuclease/phosphatase"/>
</dbReference>
<dbReference type="Gene3D" id="3.60.10.10">
    <property type="entry name" value="Endonuclease/exonuclease/phosphatase"/>
    <property type="match status" value="1"/>
</dbReference>
<dbReference type="SUPFAM" id="SSF56219">
    <property type="entry name" value="DNase I-like"/>
    <property type="match status" value="1"/>
</dbReference>
<dbReference type="InterPro" id="IPR051916">
    <property type="entry name" value="GPI-anchor_lipid_remodeler"/>
</dbReference>
<name>A0A1M6NR55_9FIRM</name>
<dbReference type="PANTHER" id="PTHR14859:SF1">
    <property type="entry name" value="PGAP2-INTERACTING PROTEIN"/>
    <property type="match status" value="1"/>
</dbReference>
<keyword evidence="2" id="KW-0269">Exonuclease</keyword>
<dbReference type="Proteomes" id="UP000183975">
    <property type="component" value="Unassembled WGS sequence"/>
</dbReference>
<keyword evidence="2" id="KW-0378">Hydrolase</keyword>
<dbReference type="EMBL" id="FRAH01000011">
    <property type="protein sequence ID" value="SHJ98221.1"/>
    <property type="molecule type" value="Genomic_DNA"/>
</dbReference>
<feature type="domain" description="Endonuclease/exonuclease/phosphatase" evidence="1">
    <location>
        <begin position="60"/>
        <end position="256"/>
    </location>
</feature>